<keyword evidence="3" id="KW-1185">Reference proteome</keyword>
<evidence type="ECO:0000256" key="1">
    <source>
        <dbReference type="SAM" id="MobiDB-lite"/>
    </source>
</evidence>
<sequence>MESYTGADGGEQLLQCVGGRRGSQEVRVHSADGGESTQVADGGRVYTGADGGDEYTGADGGELLHRCRRREKYTGLHAGRREVSGGESPTGAWSVREYHVQIGGREYTVQRGECKQVQTGERVPTGADGGDVYTVQKVGERVVRRRESKVQDGGM</sequence>
<organism evidence="2 3">
    <name type="scientific">Knipowitschia caucasica</name>
    <name type="common">Caucasian dwarf goby</name>
    <name type="synonym">Pomatoschistus caucasicus</name>
    <dbReference type="NCBI Taxonomy" id="637954"/>
    <lineage>
        <taxon>Eukaryota</taxon>
        <taxon>Metazoa</taxon>
        <taxon>Chordata</taxon>
        <taxon>Craniata</taxon>
        <taxon>Vertebrata</taxon>
        <taxon>Euteleostomi</taxon>
        <taxon>Actinopterygii</taxon>
        <taxon>Neopterygii</taxon>
        <taxon>Teleostei</taxon>
        <taxon>Neoteleostei</taxon>
        <taxon>Acanthomorphata</taxon>
        <taxon>Gobiaria</taxon>
        <taxon>Gobiiformes</taxon>
        <taxon>Gobioidei</taxon>
        <taxon>Gobiidae</taxon>
        <taxon>Gobiinae</taxon>
        <taxon>Knipowitschia</taxon>
    </lineage>
</organism>
<dbReference type="AlphaFoldDB" id="A0AAV2JPL5"/>
<dbReference type="EMBL" id="OZ035835">
    <property type="protein sequence ID" value="CAL1578673.1"/>
    <property type="molecule type" value="Genomic_DNA"/>
</dbReference>
<evidence type="ECO:0000313" key="3">
    <source>
        <dbReference type="Proteomes" id="UP001497482"/>
    </source>
</evidence>
<reference evidence="2 3" key="1">
    <citation type="submission" date="2024-04" db="EMBL/GenBank/DDBJ databases">
        <authorList>
            <person name="Waldvogel A.-M."/>
            <person name="Schoenle A."/>
        </authorList>
    </citation>
    <scope>NUCLEOTIDE SEQUENCE [LARGE SCALE GENOMIC DNA]</scope>
</reference>
<accession>A0AAV2JPL5</accession>
<evidence type="ECO:0000313" key="2">
    <source>
        <dbReference type="EMBL" id="CAL1578673.1"/>
    </source>
</evidence>
<protein>
    <submittedName>
        <fullName evidence="2">Uncharacterized protein</fullName>
    </submittedName>
</protein>
<gene>
    <name evidence="2" type="ORF">KC01_LOCUS9795</name>
</gene>
<name>A0AAV2JPL5_KNICA</name>
<feature type="region of interest" description="Disordered" evidence="1">
    <location>
        <begin position="18"/>
        <end position="59"/>
    </location>
</feature>
<dbReference type="Proteomes" id="UP001497482">
    <property type="component" value="Chromosome 13"/>
</dbReference>
<feature type="compositionally biased region" description="Basic and acidic residues" evidence="1">
    <location>
        <begin position="22"/>
        <end position="32"/>
    </location>
</feature>
<proteinExistence type="predicted"/>